<feature type="DNA-binding region" description="Homeobox" evidence="14">
    <location>
        <begin position="202"/>
        <end position="261"/>
    </location>
</feature>
<dbReference type="InterPro" id="IPR001356">
    <property type="entry name" value="HD"/>
</dbReference>
<evidence type="ECO:0000259" key="17">
    <source>
        <dbReference type="PROSITE" id="PS50071"/>
    </source>
</evidence>
<dbReference type="OMA" id="FGYKHNI"/>
<dbReference type="PROSITE" id="PS50803">
    <property type="entry name" value="OAR"/>
    <property type="match status" value="1"/>
</dbReference>
<name>A0A9W2ZZJ4_BIOGL</name>
<dbReference type="PROSITE" id="PS00027">
    <property type="entry name" value="HOMEOBOX_1"/>
    <property type="match status" value="1"/>
</dbReference>
<dbReference type="CDD" id="cd00086">
    <property type="entry name" value="homeodomain"/>
    <property type="match status" value="1"/>
</dbReference>
<dbReference type="Proteomes" id="UP001165740">
    <property type="component" value="Chromosome 3"/>
</dbReference>
<dbReference type="GO" id="GO:0005634">
    <property type="term" value="C:nucleus"/>
    <property type="evidence" value="ECO:0007669"/>
    <property type="project" value="UniProtKB-SubCell"/>
</dbReference>
<evidence type="ECO:0000256" key="6">
    <source>
        <dbReference type="ARBA" id="ARBA00023015"/>
    </source>
</evidence>
<dbReference type="GO" id="GO:0000981">
    <property type="term" value="F:DNA-binding transcription factor activity, RNA polymerase II-specific"/>
    <property type="evidence" value="ECO:0007669"/>
    <property type="project" value="InterPro"/>
</dbReference>
<keyword evidence="6" id="KW-0805">Transcription regulation</keyword>
<keyword evidence="7 14" id="KW-0238">DNA-binding</keyword>
<sequence length="400" mass="44851">MNGLLQMGSGPAQMPPGFSHPHHGHYNSNAHHHHHHHTHPHLGQLYQQQRPSFAIQEILGLGCRQPTSPSPVGDGGLMDPSAGISAVQNSLGGMYFPGQHMPQGLQNEPQNQGYHQSGPQHGGSHPHAAATGPLYPWRFDLTSTTTPQTLPGPRFPGVGRHAEELNFGYKHNIADEVPHQAYLHPDKPQDASTLSGKKSKKRRRHRTIFTSYQLEELEKAFKDAHYPDLYARELLALKIDLPEDRIQVWFQNRRAKWRKTEKTWGKSSIMAEYGLYGAMVRHALPLPDAIVKSAEKGIEHSAAPWLLGMHKKSLEASKKMSEEDSDLSGNETGSEGKGRVKEERKTESIATLRAKAQEHSAKVLQALQKEEEANYCDRRNMQEHKRHEFIESLSRGVVMC</sequence>
<keyword evidence="10 14" id="KW-0539">Nucleus</keyword>
<feature type="domain" description="Homeobox" evidence="17">
    <location>
        <begin position="200"/>
        <end position="260"/>
    </location>
</feature>
<dbReference type="Pfam" id="PF00046">
    <property type="entry name" value="Homeodomain"/>
    <property type="match status" value="1"/>
</dbReference>
<comment type="similarity">
    <text evidence="2">Belongs to the paired homeobox family.</text>
</comment>
<feature type="compositionally biased region" description="Basic residues" evidence="16">
    <location>
        <begin position="20"/>
        <end position="40"/>
    </location>
</feature>
<feature type="compositionally biased region" description="Polar residues" evidence="16">
    <location>
        <begin position="104"/>
        <end position="119"/>
    </location>
</feature>
<evidence type="ECO:0000256" key="1">
    <source>
        <dbReference type="ARBA" id="ARBA00004123"/>
    </source>
</evidence>
<dbReference type="SUPFAM" id="SSF46689">
    <property type="entry name" value="Homeodomain-like"/>
    <property type="match status" value="1"/>
</dbReference>
<accession>A0A9W2ZZJ4</accession>
<evidence type="ECO:0000313" key="21">
    <source>
        <dbReference type="RefSeq" id="XP_055880351.1"/>
    </source>
</evidence>
<dbReference type="InterPro" id="IPR017970">
    <property type="entry name" value="Homeobox_CS"/>
</dbReference>
<organism evidence="20 21">
    <name type="scientific">Biomphalaria glabrata</name>
    <name type="common">Bloodfluke planorb</name>
    <name type="synonym">Freshwater snail</name>
    <dbReference type="NCBI Taxonomy" id="6526"/>
    <lineage>
        <taxon>Eukaryota</taxon>
        <taxon>Metazoa</taxon>
        <taxon>Spiralia</taxon>
        <taxon>Lophotrochozoa</taxon>
        <taxon>Mollusca</taxon>
        <taxon>Gastropoda</taxon>
        <taxon>Heterobranchia</taxon>
        <taxon>Euthyneura</taxon>
        <taxon>Panpulmonata</taxon>
        <taxon>Hygrophila</taxon>
        <taxon>Lymnaeoidea</taxon>
        <taxon>Planorbidae</taxon>
        <taxon>Biomphalaria</taxon>
    </lineage>
</organism>
<dbReference type="InterPro" id="IPR023339">
    <property type="entry name" value="CVC"/>
</dbReference>
<dbReference type="InterPro" id="IPR052294">
    <property type="entry name" value="VSX_homeobox_regulators"/>
</dbReference>
<dbReference type="GO" id="GO:0007601">
    <property type="term" value="P:visual perception"/>
    <property type="evidence" value="ECO:0007669"/>
    <property type="project" value="UniProtKB-KW"/>
</dbReference>
<dbReference type="RefSeq" id="XP_055880351.1">
    <property type="nucleotide sequence ID" value="XM_056024376.1"/>
</dbReference>
<feature type="compositionally biased region" description="Basic and acidic residues" evidence="16">
    <location>
        <begin position="334"/>
        <end position="347"/>
    </location>
</feature>
<dbReference type="InterPro" id="IPR009057">
    <property type="entry name" value="Homeodomain-like_sf"/>
</dbReference>
<keyword evidence="8 14" id="KW-0371">Homeobox</keyword>
<reference evidence="21" key="1">
    <citation type="submission" date="2025-08" db="UniProtKB">
        <authorList>
            <consortium name="RefSeq"/>
        </authorList>
    </citation>
    <scope>IDENTIFICATION</scope>
</reference>
<dbReference type="PROSITE" id="PS51496">
    <property type="entry name" value="CVC"/>
    <property type="match status" value="1"/>
</dbReference>
<dbReference type="AlphaFoldDB" id="A0A9W2ZZJ4"/>
<evidence type="ECO:0000256" key="3">
    <source>
        <dbReference type="ARBA" id="ARBA00014891"/>
    </source>
</evidence>
<dbReference type="OrthoDB" id="6159439at2759"/>
<dbReference type="GeneID" id="106061559"/>
<feature type="region of interest" description="Disordered" evidence="16">
    <location>
        <begin position="98"/>
        <end position="134"/>
    </location>
</feature>
<evidence type="ECO:0000259" key="18">
    <source>
        <dbReference type="PROSITE" id="PS50803"/>
    </source>
</evidence>
<keyword evidence="9" id="KW-0804">Transcription</keyword>
<evidence type="ECO:0000256" key="16">
    <source>
        <dbReference type="SAM" id="MobiDB-lite"/>
    </source>
</evidence>
<dbReference type="PANTHER" id="PTHR46892">
    <property type="entry name" value="VISUAL SYSTEM HOMEOBOX 2"/>
    <property type="match status" value="1"/>
</dbReference>
<evidence type="ECO:0000256" key="11">
    <source>
        <dbReference type="ARBA" id="ARBA00023305"/>
    </source>
</evidence>
<dbReference type="SMART" id="SM00389">
    <property type="entry name" value="HOX"/>
    <property type="match status" value="1"/>
</dbReference>
<evidence type="ECO:0000256" key="5">
    <source>
        <dbReference type="ARBA" id="ARBA00022606"/>
    </source>
</evidence>
<dbReference type="PANTHER" id="PTHR46892:SF3">
    <property type="entry name" value="VISUAL SYSTEM HOMEOBOX 2"/>
    <property type="match status" value="1"/>
</dbReference>
<dbReference type="Gene3D" id="1.10.10.60">
    <property type="entry name" value="Homeodomain-like"/>
    <property type="match status" value="1"/>
</dbReference>
<evidence type="ECO:0000313" key="20">
    <source>
        <dbReference type="Proteomes" id="UP001165740"/>
    </source>
</evidence>
<feature type="domain" description="CVC" evidence="19">
    <location>
        <begin position="262"/>
        <end position="315"/>
    </location>
</feature>
<evidence type="ECO:0000256" key="12">
    <source>
        <dbReference type="ARBA" id="ARBA00030203"/>
    </source>
</evidence>
<feature type="region of interest" description="Disordered" evidence="16">
    <location>
        <begin position="181"/>
        <end position="203"/>
    </location>
</feature>
<dbReference type="InterPro" id="IPR003654">
    <property type="entry name" value="OAR_dom"/>
</dbReference>
<keyword evidence="4" id="KW-0217">Developmental protein</keyword>
<dbReference type="PROSITE" id="PS50071">
    <property type="entry name" value="HOMEOBOX_2"/>
    <property type="match status" value="1"/>
</dbReference>
<keyword evidence="11" id="KW-0844">Vision</keyword>
<feature type="region of interest" description="Disordered" evidence="16">
    <location>
        <begin position="317"/>
        <end position="348"/>
    </location>
</feature>
<proteinExistence type="inferred from homology"/>
<comment type="subcellular location">
    <subcellularLocation>
        <location evidence="1 14 15">Nucleus</location>
    </subcellularLocation>
</comment>
<evidence type="ECO:0000256" key="9">
    <source>
        <dbReference type="ARBA" id="ARBA00023163"/>
    </source>
</evidence>
<keyword evidence="20" id="KW-1185">Reference proteome</keyword>
<protein>
    <recommendedName>
        <fullName evidence="3">Visual system homeobox 2</fullName>
    </recommendedName>
    <alternativeName>
        <fullName evidence="12">Ceh-10 homeodomain-containing homolog</fullName>
    </alternativeName>
    <alternativeName>
        <fullName evidence="13">Homeobox protein CHX10</fullName>
    </alternativeName>
</protein>
<evidence type="ECO:0000256" key="8">
    <source>
        <dbReference type="ARBA" id="ARBA00023155"/>
    </source>
</evidence>
<evidence type="ECO:0000256" key="10">
    <source>
        <dbReference type="ARBA" id="ARBA00023242"/>
    </source>
</evidence>
<evidence type="ECO:0000256" key="2">
    <source>
        <dbReference type="ARBA" id="ARBA00005733"/>
    </source>
</evidence>
<evidence type="ECO:0000256" key="13">
    <source>
        <dbReference type="ARBA" id="ARBA00031274"/>
    </source>
</evidence>
<evidence type="ECO:0000256" key="4">
    <source>
        <dbReference type="ARBA" id="ARBA00022473"/>
    </source>
</evidence>
<dbReference type="Pfam" id="PF03826">
    <property type="entry name" value="OAR"/>
    <property type="match status" value="1"/>
</dbReference>
<evidence type="ECO:0000256" key="14">
    <source>
        <dbReference type="PROSITE-ProRule" id="PRU00108"/>
    </source>
</evidence>
<evidence type="ECO:0000259" key="19">
    <source>
        <dbReference type="PROSITE" id="PS51496"/>
    </source>
</evidence>
<evidence type="ECO:0000256" key="7">
    <source>
        <dbReference type="ARBA" id="ARBA00023125"/>
    </source>
</evidence>
<feature type="region of interest" description="Disordered" evidence="16">
    <location>
        <begin position="1"/>
        <end position="44"/>
    </location>
</feature>
<dbReference type="GO" id="GO:1990837">
    <property type="term" value="F:sequence-specific double-stranded DNA binding"/>
    <property type="evidence" value="ECO:0007669"/>
    <property type="project" value="TreeGrafter"/>
</dbReference>
<feature type="domain" description="OAR" evidence="18">
    <location>
        <begin position="347"/>
        <end position="360"/>
    </location>
</feature>
<gene>
    <name evidence="21" type="primary">LOC106061559</name>
</gene>
<keyword evidence="5" id="KW-0716">Sensory transduction</keyword>
<dbReference type="FunFam" id="1.10.10.60:FF:000065">
    <property type="entry name" value="Visual system homeobox 1"/>
    <property type="match status" value="1"/>
</dbReference>
<evidence type="ECO:0000256" key="15">
    <source>
        <dbReference type="RuleBase" id="RU000682"/>
    </source>
</evidence>